<accession>A0A433NMP6</accession>
<evidence type="ECO:0000313" key="3">
    <source>
        <dbReference type="Proteomes" id="UP000268857"/>
    </source>
</evidence>
<dbReference type="RefSeq" id="WP_016875406.1">
    <property type="nucleotide sequence ID" value="NZ_AJLN01000100.1"/>
</dbReference>
<feature type="domain" description="Peptidoglycan binding-like" evidence="1">
    <location>
        <begin position="154"/>
        <end position="209"/>
    </location>
</feature>
<protein>
    <recommendedName>
        <fullName evidence="1">Peptidoglycan binding-like domain-containing protein</fullName>
    </recommendedName>
</protein>
<keyword evidence="3" id="KW-1185">Reference proteome</keyword>
<gene>
    <name evidence="2" type="ORF">PCC6912_13790</name>
</gene>
<reference evidence="2 3" key="1">
    <citation type="journal article" date="2019" name="Genome Biol. Evol.">
        <title>Day and night: Metabolic profiles and evolutionary relationships of six axenic non-marine cyanobacteria.</title>
        <authorList>
            <person name="Will S.E."/>
            <person name="Henke P."/>
            <person name="Boedeker C."/>
            <person name="Huang S."/>
            <person name="Brinkmann H."/>
            <person name="Rohde M."/>
            <person name="Jarek M."/>
            <person name="Friedl T."/>
            <person name="Seufert S."/>
            <person name="Schumacher M."/>
            <person name="Overmann J."/>
            <person name="Neumann-Schaal M."/>
            <person name="Petersen J."/>
        </authorList>
    </citation>
    <scope>NUCLEOTIDE SEQUENCE [LARGE SCALE GENOMIC DNA]</scope>
    <source>
        <strain evidence="2 3">PCC 6912</strain>
    </source>
</reference>
<dbReference type="OrthoDB" id="514320at2"/>
<organism evidence="2 3">
    <name type="scientific">Chlorogloeopsis fritschii PCC 6912</name>
    <dbReference type="NCBI Taxonomy" id="211165"/>
    <lineage>
        <taxon>Bacteria</taxon>
        <taxon>Bacillati</taxon>
        <taxon>Cyanobacteriota</taxon>
        <taxon>Cyanophyceae</taxon>
        <taxon>Nostocales</taxon>
        <taxon>Chlorogloeopsidaceae</taxon>
        <taxon>Chlorogloeopsis</taxon>
    </lineage>
</organism>
<dbReference type="Pfam" id="PF01471">
    <property type="entry name" value="PG_binding_1"/>
    <property type="match status" value="1"/>
</dbReference>
<name>A0A433NMP6_CHLFR</name>
<proteinExistence type="predicted"/>
<dbReference type="Proteomes" id="UP000268857">
    <property type="component" value="Unassembled WGS sequence"/>
</dbReference>
<dbReference type="InterPro" id="IPR036365">
    <property type="entry name" value="PGBD-like_sf"/>
</dbReference>
<dbReference type="Gene3D" id="1.10.101.10">
    <property type="entry name" value="PGBD-like superfamily/PGBD"/>
    <property type="match status" value="1"/>
</dbReference>
<dbReference type="InterPro" id="IPR036366">
    <property type="entry name" value="PGBDSf"/>
</dbReference>
<dbReference type="InterPro" id="IPR002477">
    <property type="entry name" value="Peptidoglycan-bd-like"/>
</dbReference>
<dbReference type="AlphaFoldDB" id="A0A433NMP6"/>
<sequence length="211" mass="23422">MSNIGLLMTGALTTGQPYLPNFPEKLPPQLDNDVKTSKQSQLLEIAPTTQITPPEFIVVDEKPSVVQIAIAQNSAEQVRQKLHSQSFSNSVKKLKAVNKDTIGKSSRSRQRKYTVASDLPQQRFKNKPIKKNNQVTKLSSSNSHHLPTLRFGTTGNSVRVLQRLLSSHGYAIQVDGIFGALTETAVKAFQNRRNLAVDGIVGQKTWYQLTR</sequence>
<evidence type="ECO:0000313" key="2">
    <source>
        <dbReference type="EMBL" id="RUR84484.1"/>
    </source>
</evidence>
<evidence type="ECO:0000259" key="1">
    <source>
        <dbReference type="Pfam" id="PF01471"/>
    </source>
</evidence>
<dbReference type="STRING" id="211165.GCA_000317285_04033"/>
<dbReference type="SUPFAM" id="SSF47090">
    <property type="entry name" value="PGBD-like"/>
    <property type="match status" value="1"/>
</dbReference>
<dbReference type="EMBL" id="RSCJ01000004">
    <property type="protein sequence ID" value="RUR84484.1"/>
    <property type="molecule type" value="Genomic_DNA"/>
</dbReference>
<comment type="caution">
    <text evidence="2">The sequence shown here is derived from an EMBL/GenBank/DDBJ whole genome shotgun (WGS) entry which is preliminary data.</text>
</comment>